<dbReference type="EMBL" id="FNJI01000034">
    <property type="protein sequence ID" value="SDP67686.1"/>
    <property type="molecule type" value="Genomic_DNA"/>
</dbReference>
<evidence type="ECO:0000259" key="1">
    <source>
        <dbReference type="Pfam" id="PF03358"/>
    </source>
</evidence>
<dbReference type="InterPro" id="IPR005025">
    <property type="entry name" value="FMN_Rdtase-like_dom"/>
</dbReference>
<accession>A0A1H0UP60</accession>
<dbReference type="PANTHER" id="PTHR30543:SF21">
    <property type="entry name" value="NAD(P)H-DEPENDENT FMN REDUCTASE LOT6"/>
    <property type="match status" value="1"/>
</dbReference>
<sequence>MMHELRRLPGKQILCKGRGMKIVGISGSLREGSYNRLLLRAAQGMVEEDDSLKIFDLQQVPFYNADADTEIKPQPVQLLIDAVAGADGLLFATPEYNYSIPGVLKNAIDWASRPAYKSVLANKPTAILSASVSPVGGARAQVHLRDIFSGTLTPVYPAPHYLLPSAPKAFDVDGQLVDKNVRDGLKRYLTGYLQWVSGLLESDG</sequence>
<dbReference type="GO" id="GO:0010181">
    <property type="term" value="F:FMN binding"/>
    <property type="evidence" value="ECO:0007669"/>
    <property type="project" value="TreeGrafter"/>
</dbReference>
<dbReference type="GO" id="GO:0016491">
    <property type="term" value="F:oxidoreductase activity"/>
    <property type="evidence" value="ECO:0007669"/>
    <property type="project" value="InterPro"/>
</dbReference>
<protein>
    <submittedName>
        <fullName evidence="2">NAD(P)H-dependent FMN reductase</fullName>
    </submittedName>
</protein>
<dbReference type="PANTHER" id="PTHR30543">
    <property type="entry name" value="CHROMATE REDUCTASE"/>
    <property type="match status" value="1"/>
</dbReference>
<dbReference type="SUPFAM" id="SSF52218">
    <property type="entry name" value="Flavoproteins"/>
    <property type="match status" value="1"/>
</dbReference>
<feature type="domain" description="NADPH-dependent FMN reductase-like" evidence="1">
    <location>
        <begin position="20"/>
        <end position="165"/>
    </location>
</feature>
<evidence type="ECO:0000313" key="2">
    <source>
        <dbReference type="EMBL" id="SDP67686.1"/>
    </source>
</evidence>
<proteinExistence type="predicted"/>
<dbReference type="Proteomes" id="UP000199073">
    <property type="component" value="Unassembled WGS sequence"/>
</dbReference>
<dbReference type="GO" id="GO:0005829">
    <property type="term" value="C:cytosol"/>
    <property type="evidence" value="ECO:0007669"/>
    <property type="project" value="TreeGrafter"/>
</dbReference>
<evidence type="ECO:0000313" key="3">
    <source>
        <dbReference type="Proteomes" id="UP000199073"/>
    </source>
</evidence>
<dbReference type="InterPro" id="IPR050712">
    <property type="entry name" value="NAD(P)H-dep_reductase"/>
</dbReference>
<gene>
    <name evidence="2" type="ORF">SAMN05660330_03647</name>
</gene>
<dbReference type="STRING" id="91360.SAMN05660330_03647"/>
<dbReference type="Gene3D" id="3.40.50.360">
    <property type="match status" value="1"/>
</dbReference>
<reference evidence="2 3" key="1">
    <citation type="submission" date="2016-10" db="EMBL/GenBank/DDBJ databases">
        <authorList>
            <person name="de Groot N.N."/>
        </authorList>
    </citation>
    <scope>NUCLEOTIDE SEQUENCE [LARGE SCALE GENOMIC DNA]</scope>
    <source>
        <strain evidence="2 3">DSM 12130</strain>
    </source>
</reference>
<organism evidence="2 3">
    <name type="scientific">Desulforhopalus singaporensis</name>
    <dbReference type="NCBI Taxonomy" id="91360"/>
    <lineage>
        <taxon>Bacteria</taxon>
        <taxon>Pseudomonadati</taxon>
        <taxon>Thermodesulfobacteriota</taxon>
        <taxon>Desulfobulbia</taxon>
        <taxon>Desulfobulbales</taxon>
        <taxon>Desulfocapsaceae</taxon>
        <taxon>Desulforhopalus</taxon>
    </lineage>
</organism>
<keyword evidence="3" id="KW-1185">Reference proteome</keyword>
<dbReference type="InterPro" id="IPR029039">
    <property type="entry name" value="Flavoprotein-like_sf"/>
</dbReference>
<dbReference type="AlphaFoldDB" id="A0A1H0UP60"/>
<dbReference type="Pfam" id="PF03358">
    <property type="entry name" value="FMN_red"/>
    <property type="match status" value="1"/>
</dbReference>
<name>A0A1H0UP60_9BACT</name>
<dbReference type="RefSeq" id="WP_218121838.1">
    <property type="nucleotide sequence ID" value="NZ_FNJI01000034.1"/>
</dbReference>